<accession>A0A0C3C7Z4</accession>
<reference evidence="4" key="2">
    <citation type="submission" date="2015-01" db="EMBL/GenBank/DDBJ databases">
        <title>Evolutionary Origins and Diversification of the Mycorrhizal Mutualists.</title>
        <authorList>
            <consortium name="DOE Joint Genome Institute"/>
            <consortium name="Mycorrhizal Genomics Consortium"/>
            <person name="Kohler A."/>
            <person name="Kuo A."/>
            <person name="Nagy L.G."/>
            <person name="Floudas D."/>
            <person name="Copeland A."/>
            <person name="Barry K.W."/>
            <person name="Cichocki N."/>
            <person name="Veneault-Fourrey C."/>
            <person name="LaButti K."/>
            <person name="Lindquist E.A."/>
            <person name="Lipzen A."/>
            <person name="Lundell T."/>
            <person name="Morin E."/>
            <person name="Murat C."/>
            <person name="Riley R."/>
            <person name="Ohm R."/>
            <person name="Sun H."/>
            <person name="Tunlid A."/>
            <person name="Henrissat B."/>
            <person name="Grigoriev I.V."/>
            <person name="Hibbett D.S."/>
            <person name="Martin F."/>
        </authorList>
    </citation>
    <scope>NUCLEOTIDE SEQUENCE [LARGE SCALE GENOMIC DNA]</scope>
    <source>
        <strain evidence="4">F 1598</strain>
    </source>
</reference>
<keyword evidence="4" id="KW-1185">Reference proteome</keyword>
<reference evidence="3 4" key="1">
    <citation type="submission" date="2014-04" db="EMBL/GenBank/DDBJ databases">
        <authorList>
            <consortium name="DOE Joint Genome Institute"/>
            <person name="Kuo A."/>
            <person name="Tarkka M."/>
            <person name="Buscot F."/>
            <person name="Kohler A."/>
            <person name="Nagy L.G."/>
            <person name="Floudas D."/>
            <person name="Copeland A."/>
            <person name="Barry K.W."/>
            <person name="Cichocki N."/>
            <person name="Veneault-Fourrey C."/>
            <person name="LaButti K."/>
            <person name="Lindquist E.A."/>
            <person name="Lipzen A."/>
            <person name="Lundell T."/>
            <person name="Morin E."/>
            <person name="Murat C."/>
            <person name="Sun H."/>
            <person name="Tunlid A."/>
            <person name="Henrissat B."/>
            <person name="Grigoriev I.V."/>
            <person name="Hibbett D.S."/>
            <person name="Martin F."/>
            <person name="Nordberg H.P."/>
            <person name="Cantor M.N."/>
            <person name="Hua S.X."/>
        </authorList>
    </citation>
    <scope>NUCLEOTIDE SEQUENCE [LARGE SCALE GENOMIC DNA]</scope>
    <source>
        <strain evidence="3 4">F 1598</strain>
    </source>
</reference>
<dbReference type="InterPro" id="IPR004045">
    <property type="entry name" value="Glutathione_S-Trfase_N"/>
</dbReference>
<dbReference type="Gene3D" id="3.40.30.10">
    <property type="entry name" value="Glutaredoxin"/>
    <property type="match status" value="1"/>
</dbReference>
<evidence type="ECO:0000313" key="3">
    <source>
        <dbReference type="EMBL" id="KIM85812.1"/>
    </source>
</evidence>
<dbReference type="InterPro" id="IPR036282">
    <property type="entry name" value="Glutathione-S-Trfase_C_sf"/>
</dbReference>
<proteinExistence type="inferred from homology"/>
<dbReference type="AlphaFoldDB" id="A0A0C3C7Z4"/>
<gene>
    <name evidence="3" type="ORF">PILCRDRAFT_817024</name>
</gene>
<dbReference type="SUPFAM" id="SSF52833">
    <property type="entry name" value="Thioredoxin-like"/>
    <property type="match status" value="1"/>
</dbReference>
<dbReference type="Pfam" id="PF13417">
    <property type="entry name" value="GST_N_3"/>
    <property type="match status" value="1"/>
</dbReference>
<sequence>MTAPKELLEITPLGKSPAITDEDVVLGESGAIIEYLISKYGKDKDKPSQAGWLDNLYYTHYAEGTLMPLLVNKLIFSLIPARAPFFIRPLLWMVFGQLDKQILLPQIGKNRDMIETHLKNTPSGWFSGGDHPTSADYMMSFPLEVFASRGGDDVGEVITEWVKKVHARPAYKRALEKGGEYAYAKL</sequence>
<dbReference type="PANTHER" id="PTHR44051">
    <property type="entry name" value="GLUTATHIONE S-TRANSFERASE-RELATED"/>
    <property type="match status" value="1"/>
</dbReference>
<dbReference type="Proteomes" id="UP000054166">
    <property type="component" value="Unassembled WGS sequence"/>
</dbReference>
<protein>
    <recommendedName>
        <fullName evidence="2">GST N-terminal domain-containing protein</fullName>
    </recommendedName>
</protein>
<dbReference type="OrthoDB" id="2098326at2759"/>
<organism evidence="3 4">
    <name type="scientific">Piloderma croceum (strain F 1598)</name>
    <dbReference type="NCBI Taxonomy" id="765440"/>
    <lineage>
        <taxon>Eukaryota</taxon>
        <taxon>Fungi</taxon>
        <taxon>Dikarya</taxon>
        <taxon>Basidiomycota</taxon>
        <taxon>Agaricomycotina</taxon>
        <taxon>Agaricomycetes</taxon>
        <taxon>Agaricomycetidae</taxon>
        <taxon>Atheliales</taxon>
        <taxon>Atheliaceae</taxon>
        <taxon>Piloderma</taxon>
    </lineage>
</organism>
<dbReference type="STRING" id="765440.A0A0C3C7Z4"/>
<dbReference type="HOGENOM" id="CLU_011226_15_5_1"/>
<dbReference type="InterPro" id="IPR036249">
    <property type="entry name" value="Thioredoxin-like_sf"/>
</dbReference>
<dbReference type="EMBL" id="KN832984">
    <property type="protein sequence ID" value="KIM85812.1"/>
    <property type="molecule type" value="Genomic_DNA"/>
</dbReference>
<feature type="domain" description="GST N-terminal" evidence="2">
    <location>
        <begin position="1"/>
        <end position="44"/>
    </location>
</feature>
<name>A0A0C3C7Z4_PILCF</name>
<evidence type="ECO:0000256" key="1">
    <source>
        <dbReference type="ARBA" id="ARBA00007409"/>
    </source>
</evidence>
<dbReference type="PANTHER" id="PTHR44051:SF9">
    <property type="entry name" value="GLUTATHIONE S-TRANSFERASE 1"/>
    <property type="match status" value="1"/>
</dbReference>
<comment type="similarity">
    <text evidence="1">Belongs to the GST superfamily.</text>
</comment>
<evidence type="ECO:0000313" key="4">
    <source>
        <dbReference type="Proteomes" id="UP000054166"/>
    </source>
</evidence>
<dbReference type="FunCoup" id="A0A0C3C7Z4">
    <property type="interactions" value="294"/>
</dbReference>
<evidence type="ECO:0000259" key="2">
    <source>
        <dbReference type="PROSITE" id="PS50404"/>
    </source>
</evidence>
<dbReference type="PROSITE" id="PS50404">
    <property type="entry name" value="GST_NTER"/>
    <property type="match status" value="1"/>
</dbReference>
<dbReference type="InParanoid" id="A0A0C3C7Z4"/>
<dbReference type="Gene3D" id="1.20.1050.10">
    <property type="match status" value="1"/>
</dbReference>
<dbReference type="SUPFAM" id="SSF47616">
    <property type="entry name" value="GST C-terminal domain-like"/>
    <property type="match status" value="1"/>
</dbReference>